<dbReference type="STRING" id="1210090.GCA_001613185_06595"/>
<evidence type="ECO:0000313" key="2">
    <source>
        <dbReference type="Proteomes" id="UP000252586"/>
    </source>
</evidence>
<gene>
    <name evidence="1" type="ORF">DFR74_10760</name>
</gene>
<sequence>MVVIGDESVLAARVAEYFDAGATDVVLSQTDLTTPEDRRRTWEALGALTS</sequence>
<dbReference type="Proteomes" id="UP000252586">
    <property type="component" value="Unassembled WGS sequence"/>
</dbReference>
<name>A0A366DH39_9NOCA</name>
<evidence type="ECO:0008006" key="3">
    <source>
        <dbReference type="Google" id="ProtNLM"/>
    </source>
</evidence>
<protein>
    <recommendedName>
        <fullName evidence="3">Luciferase-like monooxygenase</fullName>
    </recommendedName>
</protein>
<dbReference type="EMBL" id="QNRE01000007">
    <property type="protein sequence ID" value="RBO89383.1"/>
    <property type="molecule type" value="Genomic_DNA"/>
</dbReference>
<accession>A0A366DH39</accession>
<proteinExistence type="predicted"/>
<keyword evidence="2" id="KW-1185">Reference proteome</keyword>
<comment type="caution">
    <text evidence="1">The sequence shown here is derived from an EMBL/GenBank/DDBJ whole genome shotgun (WGS) entry which is preliminary data.</text>
</comment>
<evidence type="ECO:0000313" key="1">
    <source>
        <dbReference type="EMBL" id="RBO89383.1"/>
    </source>
</evidence>
<reference evidence="1 2" key="1">
    <citation type="submission" date="2018-06" db="EMBL/GenBank/DDBJ databases">
        <title>Genomic Encyclopedia of Type Strains, Phase IV (KMG-IV): sequencing the most valuable type-strain genomes for metagenomic binning, comparative biology and taxonomic classification.</title>
        <authorList>
            <person name="Goeker M."/>
        </authorList>
    </citation>
    <scope>NUCLEOTIDE SEQUENCE [LARGE SCALE GENOMIC DNA]</scope>
    <source>
        <strain evidence="1 2">DSM 44599</strain>
    </source>
</reference>
<organism evidence="1 2">
    <name type="scientific">Nocardia puris</name>
    <dbReference type="NCBI Taxonomy" id="208602"/>
    <lineage>
        <taxon>Bacteria</taxon>
        <taxon>Bacillati</taxon>
        <taxon>Actinomycetota</taxon>
        <taxon>Actinomycetes</taxon>
        <taxon>Mycobacteriales</taxon>
        <taxon>Nocardiaceae</taxon>
        <taxon>Nocardia</taxon>
    </lineage>
</organism>
<dbReference type="AlphaFoldDB" id="A0A366DH39"/>